<feature type="transmembrane region" description="Helical" evidence="2">
    <location>
        <begin position="127"/>
        <end position="144"/>
    </location>
</feature>
<evidence type="ECO:0000313" key="5">
    <source>
        <dbReference type="Proteomes" id="UP000072874"/>
    </source>
</evidence>
<protein>
    <submittedName>
        <fullName evidence="4">Uncharacterized protein</fullName>
    </submittedName>
</protein>
<dbReference type="OMA" id="CQQNNIS"/>
<feature type="transmembrane region" description="Helical" evidence="2">
    <location>
        <begin position="1296"/>
        <end position="1316"/>
    </location>
</feature>
<dbReference type="Proteomes" id="UP000072904">
    <property type="component" value="Chromosome 8"/>
</dbReference>
<dbReference type="VEuPathDB" id="PlasmoDB:Py17XNL_000801864"/>
<feature type="compositionally biased region" description="Basic and acidic residues" evidence="1">
    <location>
        <begin position="573"/>
        <end position="583"/>
    </location>
</feature>
<feature type="transmembrane region" description="Helical" evidence="2">
    <location>
        <begin position="47"/>
        <end position="66"/>
    </location>
</feature>
<feature type="transmembrane region" description="Helical" evidence="2">
    <location>
        <begin position="1058"/>
        <end position="1082"/>
    </location>
</feature>
<gene>
    <name evidence="4" type="ORF">PY17X_0830700</name>
    <name evidence="3" type="ORF">PYYM_0830400</name>
</gene>
<evidence type="ECO:0000256" key="1">
    <source>
        <dbReference type="SAM" id="MobiDB-lite"/>
    </source>
</evidence>
<sequence length="1328" mass="157028">MKKSIDYINMFFINSINSLILLIFMSIFFFLLDGINTFEFINIQERITQMIWCSFFVLQIGLLKIAEVFANSPNKKQIIYINYMLIAYVFLAPLSSSLLFTSALSWIKSIYFIYSLGLITSIRIRELLFICLITFSAGFIRFYYSFSDYTVILCFITLLAVHLSIPIISHIVLFFLAKQIAYIKQKPLRAFDNIESYFHELEKRAILIRNNLIYCQQNNISVDILGNNLFEYEVNDGVKKIKTVNKIGLYSYESEYSLNKIQCETPFDVSDVNYSSFNSFNIEIEKDIFQNEDRSMNTKKNTRISNTGSSSIFMDKIINNEINVSRKKEYSAENDKIRAKGKKKTKSNEKKIDKKENKNWDHECAVDKTDDRKYSFLNKHGSEKSNESIGKNKKELNNIKLSNINELETDQINKNIEKINSTKYDIYNNTVVHKNFSLLRNGLVKFNRKRNILLSEELKKKINYIYFDKNGNIKQSKIIPLYVLERHNLNDISKYLKSEKSKNSEENNYYYQLFTILNENNKLFPNPKVKQYTNLNLVSNIKSVDSSQDMNIGIENSHHKYNNNNNNSNNNNRKQDSDIKEKGNNNSKVINIFNSDLMRALEKKKLSSYKLKTTSKSGSIEYNKGIYYNDQNNNANIGSKEIMKTNKKSTRVFYLINQDESEEKNENEYECSDFIDGKKNINKFHSLLSNNIGNNFLIKSNHKFYINKSYSKKNTLYSEESSYYASSCNYGFFVDDVINNSIEEDHIESDENNKTEENSSNSLDTSPTIKTCCRGKRCILRGEKKKKKNRKNFENKIYEQMGHGKNEMNPITQEGDNNMNIKNEKMSRNVSKCWIRKKEKSFYFGEHSKSSHFFNEDVNKDDNIESSEKNNESLVNHDKDEFYKNSKENEEMSKKEVKQCRDKISPNTWGRCLSKNDKKVNVQSKCYQTLLSKRTESDILTKKKQFFKFYDFISLDYMKNPDNVVGSKNKNIFDYIKMFFLSLKCISHIFEKIKLYYDKNGTKKKYWENYNDIFYKSEWKYSMQDNELEYILNYKNFKSWYDYWVKNILFNYFKKTRLLILILLILNVLIVYIQMHIFYFLFKNEKINDSVNFNILSRIDAFIRFYNEKMFGMKTKINIGDIENIDNIVNEDIFKKYTYIRILIQLGINILLAIPSFIIKNSRSIKILHICSILNCIVNIFFGMMDITYSLNNKIYNTQQIYKILNHFNVFDIYLIGKLITSIFIIPFITNFSETQTRFLVCFSCFSYISTFYYSFSPLSFSIKLMFITNFILLIVISMITIYFTRLVAKSRKMLFVKYVLPYFIYLTFLSTSMNIHREIQEGKREQT</sequence>
<feature type="transmembrane region" description="Helical" evidence="2">
    <location>
        <begin position="1211"/>
        <end position="1232"/>
    </location>
</feature>
<reference evidence="5 6" key="1">
    <citation type="journal article" date="2014" name="BMC Biol.">
        <title>A comprehensive evaluation of rodent malaria parasite genomes and gene expression.</title>
        <authorList>
            <person name="Otto T.D."/>
            <person name="Bohme U."/>
            <person name="Jackson A.P."/>
            <person name="Hunt M."/>
            <person name="Franke-Fayard B."/>
            <person name="Hoeijmakers W.A."/>
            <person name="Religa A.A."/>
            <person name="Robertson L."/>
            <person name="Sanders M."/>
            <person name="Ogun S.A."/>
            <person name="Cunningham D."/>
            <person name="Erhart A."/>
            <person name="Billker O."/>
            <person name="Khan S.M."/>
            <person name="Stunnenberg H.G."/>
            <person name="Langhorne J."/>
            <person name="Holder A.A."/>
            <person name="Waters A.P."/>
            <person name="Newbold C.I."/>
            <person name="Pain A."/>
            <person name="Berriman M."/>
            <person name="Janse C.J."/>
        </authorList>
    </citation>
    <scope>NUCLEOTIDE SEQUENCE [LARGE SCALE GENOMIC DNA]</scope>
    <source>
        <strain evidence="4 5">17X</strain>
        <strain evidence="3 6">YM</strain>
    </source>
</reference>
<dbReference type="EMBL" id="LM993662">
    <property type="protein sequence ID" value="VTZ77610.1"/>
    <property type="molecule type" value="Genomic_DNA"/>
</dbReference>
<keyword evidence="2" id="KW-0472">Membrane</keyword>
<dbReference type="VEuPathDB" id="PlasmoDB:PYYM_0830400"/>
<keyword evidence="2" id="KW-1133">Transmembrane helix</keyword>
<feature type="region of interest" description="Disordered" evidence="1">
    <location>
        <begin position="333"/>
        <end position="354"/>
    </location>
</feature>
<evidence type="ECO:0000313" key="4">
    <source>
        <dbReference type="EMBL" id="VTZ77610.1"/>
    </source>
</evidence>
<dbReference type="KEGG" id="pyo:PY17X_0830700"/>
<evidence type="ECO:0000313" key="3">
    <source>
        <dbReference type="EMBL" id="CDU17666.1"/>
    </source>
</evidence>
<feature type="transmembrane region" description="Helical" evidence="2">
    <location>
        <begin position="1262"/>
        <end position="1284"/>
    </location>
</feature>
<dbReference type="VEuPathDB" id="PlasmoDB:PY17X_0830700"/>
<organism evidence="4 5">
    <name type="scientific">Plasmodium yoelii</name>
    <dbReference type="NCBI Taxonomy" id="5861"/>
    <lineage>
        <taxon>Eukaryota</taxon>
        <taxon>Sar</taxon>
        <taxon>Alveolata</taxon>
        <taxon>Apicomplexa</taxon>
        <taxon>Aconoidasida</taxon>
        <taxon>Haemosporida</taxon>
        <taxon>Plasmodiidae</taxon>
        <taxon>Plasmodium</taxon>
        <taxon>Plasmodium (Vinckeia)</taxon>
    </lineage>
</organism>
<dbReference type="RefSeq" id="XP_022812010.1">
    <property type="nucleotide sequence ID" value="XM_022955778.1"/>
</dbReference>
<feature type="transmembrane region" description="Helical" evidence="2">
    <location>
        <begin position="150"/>
        <end position="176"/>
    </location>
</feature>
<reference evidence="3" key="3">
    <citation type="submission" date="2014-05" db="EMBL/GenBank/DDBJ databases">
        <authorList>
            <person name="Aslett A.Martin."/>
            <person name="De Silva Nishadi"/>
        </authorList>
    </citation>
    <scope>NUCLEOTIDE SEQUENCE</scope>
    <source>
        <strain evidence="3">YM</strain>
    </source>
</reference>
<accession>A0A078KA33</accession>
<feature type="compositionally biased region" description="Low complexity" evidence="1">
    <location>
        <begin position="562"/>
        <end position="572"/>
    </location>
</feature>
<feature type="region of interest" description="Disordered" evidence="1">
    <location>
        <begin position="554"/>
        <end position="585"/>
    </location>
</feature>
<dbReference type="GeneID" id="3829739"/>
<proteinExistence type="predicted"/>
<feature type="transmembrane region" description="Helical" evidence="2">
    <location>
        <begin position="78"/>
        <end position="97"/>
    </location>
</feature>
<feature type="transmembrane region" description="Helical" evidence="2">
    <location>
        <begin position="12"/>
        <end position="32"/>
    </location>
</feature>
<reference evidence="4" key="2">
    <citation type="submission" date="2014-05" db="EMBL/GenBank/DDBJ databases">
        <authorList>
            <person name="Aslett M.A."/>
            <person name="De Silva N."/>
        </authorList>
    </citation>
    <scope>NUCLEOTIDE SEQUENCE</scope>
    <source>
        <strain evidence="4">17X</strain>
    </source>
</reference>
<keyword evidence="2" id="KW-0812">Transmembrane</keyword>
<dbReference type="VEuPathDB" id="PlasmoDB:PY00251"/>
<evidence type="ECO:0000313" key="6">
    <source>
        <dbReference type="Proteomes" id="UP000072904"/>
    </source>
</evidence>
<feature type="transmembrane region" description="Helical" evidence="2">
    <location>
        <begin position="1170"/>
        <end position="1191"/>
    </location>
</feature>
<feature type="transmembrane region" description="Helical" evidence="2">
    <location>
        <begin position="1239"/>
        <end position="1256"/>
    </location>
</feature>
<name>A0A078KA33_PLAYE</name>
<dbReference type="Proteomes" id="UP000072874">
    <property type="component" value="Chromosome 8"/>
</dbReference>
<reference evidence="4" key="4">
    <citation type="submission" date="2019-05" db="EMBL/GenBank/DDBJ databases">
        <authorList>
            <consortium name="Pathogen Informatics"/>
        </authorList>
    </citation>
    <scope>NUCLEOTIDE SEQUENCE</scope>
    <source>
        <strain evidence="4">17X</strain>
    </source>
</reference>
<evidence type="ECO:0000256" key="2">
    <source>
        <dbReference type="SAM" id="Phobius"/>
    </source>
</evidence>
<feature type="region of interest" description="Disordered" evidence="1">
    <location>
        <begin position="747"/>
        <end position="766"/>
    </location>
</feature>
<dbReference type="OrthoDB" id="392416at2759"/>
<dbReference type="EMBL" id="LK934636">
    <property type="protein sequence ID" value="CDU17666.1"/>
    <property type="molecule type" value="Genomic_DNA"/>
</dbReference>